<dbReference type="Pfam" id="PF00512">
    <property type="entry name" value="HisKA"/>
    <property type="match status" value="1"/>
</dbReference>
<feature type="domain" description="Histidine kinase" evidence="5">
    <location>
        <begin position="425"/>
        <end position="643"/>
    </location>
</feature>
<feature type="modified residue" description="4-aspartylphosphate" evidence="4">
    <location>
        <position position="716"/>
    </location>
</feature>
<gene>
    <name evidence="9" type="ORF">OCGS_1420</name>
</gene>
<dbReference type="EMBL" id="AMGO01000021">
    <property type="protein sequence ID" value="EKE44582.1"/>
    <property type="molecule type" value="Genomic_DNA"/>
</dbReference>
<reference evidence="9 10" key="1">
    <citation type="journal article" date="2012" name="J. Bacteriol.">
        <title>Draft Genome Sequence of Oceaniovalibus guishaninsula JLT2003T.</title>
        <authorList>
            <person name="Tang K."/>
            <person name="Liu K."/>
            <person name="Jiao N."/>
        </authorList>
    </citation>
    <scope>NUCLEOTIDE SEQUENCE [LARGE SCALE GENOMIC DNA]</scope>
    <source>
        <strain evidence="9 10">JLT2003</strain>
    </source>
</reference>
<dbReference type="Gene3D" id="3.30.565.10">
    <property type="entry name" value="Histidine kinase-like ATPase, C-terminal domain"/>
    <property type="match status" value="1"/>
</dbReference>
<dbReference type="InterPro" id="IPR001789">
    <property type="entry name" value="Sig_transdc_resp-reg_receiver"/>
</dbReference>
<evidence type="ECO:0000259" key="6">
    <source>
        <dbReference type="PROSITE" id="PS50110"/>
    </source>
</evidence>
<evidence type="ECO:0000313" key="9">
    <source>
        <dbReference type="EMBL" id="EKE44582.1"/>
    </source>
</evidence>
<dbReference type="InterPro" id="IPR001610">
    <property type="entry name" value="PAC"/>
</dbReference>
<dbReference type="InterPro" id="IPR013655">
    <property type="entry name" value="PAS_fold_3"/>
</dbReference>
<protein>
    <recommendedName>
        <fullName evidence="2">histidine kinase</fullName>
        <ecNumber evidence="2">2.7.13.3</ecNumber>
    </recommendedName>
</protein>
<feature type="domain" description="PAC" evidence="8">
    <location>
        <begin position="232"/>
        <end position="284"/>
    </location>
</feature>
<dbReference type="Gene3D" id="3.40.50.2300">
    <property type="match status" value="1"/>
</dbReference>
<dbReference type="InterPro" id="IPR003594">
    <property type="entry name" value="HATPase_dom"/>
</dbReference>
<dbReference type="SMART" id="SM00448">
    <property type="entry name" value="REC"/>
    <property type="match status" value="1"/>
</dbReference>
<dbReference type="GO" id="GO:0000155">
    <property type="term" value="F:phosphorelay sensor kinase activity"/>
    <property type="evidence" value="ECO:0007669"/>
    <property type="project" value="InterPro"/>
</dbReference>
<evidence type="ECO:0000256" key="3">
    <source>
        <dbReference type="ARBA" id="ARBA00022553"/>
    </source>
</evidence>
<dbReference type="CDD" id="cd00082">
    <property type="entry name" value="HisKA"/>
    <property type="match status" value="1"/>
</dbReference>
<dbReference type="Pfam" id="PF02518">
    <property type="entry name" value="HATPase_c"/>
    <property type="match status" value="1"/>
</dbReference>
<dbReference type="SMART" id="SM00091">
    <property type="entry name" value="PAS"/>
    <property type="match status" value="2"/>
</dbReference>
<evidence type="ECO:0000259" key="8">
    <source>
        <dbReference type="PROSITE" id="PS50113"/>
    </source>
</evidence>
<keyword evidence="9" id="KW-0418">Kinase</keyword>
<dbReference type="SMART" id="SM00388">
    <property type="entry name" value="HisKA"/>
    <property type="match status" value="1"/>
</dbReference>
<keyword evidence="3 4" id="KW-0597">Phosphoprotein</keyword>
<keyword evidence="9" id="KW-0808">Transferase</keyword>
<dbReference type="Proteomes" id="UP000006765">
    <property type="component" value="Unassembled WGS sequence"/>
</dbReference>
<evidence type="ECO:0000259" key="5">
    <source>
        <dbReference type="PROSITE" id="PS50109"/>
    </source>
</evidence>
<dbReference type="Gene3D" id="1.10.287.130">
    <property type="match status" value="1"/>
</dbReference>
<dbReference type="PANTHER" id="PTHR43065">
    <property type="entry name" value="SENSOR HISTIDINE KINASE"/>
    <property type="match status" value="1"/>
</dbReference>
<dbReference type="InterPro" id="IPR011006">
    <property type="entry name" value="CheY-like_superfamily"/>
</dbReference>
<evidence type="ECO:0000256" key="1">
    <source>
        <dbReference type="ARBA" id="ARBA00000085"/>
    </source>
</evidence>
<sequence>MPTAPQTAAPWTLVAVLTQPDGGMADAPALLRDACIGTVEVRSLGDLADRVADGIGCALLPADALAGPDADRLAEVLRNQPPWSHPPFIVLVDRDAPPLSGVAKARLTELRNVVVLTWPFHDDEAVHAVRSALAARMRQYEAGRRLQQLELQGTRLRDSEASFHAIVESIDQLVWSARADGVHDFFNARWYAFTGLAPGDPMDPATGEHFHPDDRDRIVAAVAHSFATGERFEQEYRLRHHEDGYRWVLGRAQPMRDEAGRVLRWYGTCTDIHEDVLADNHDMALRDVERDALWNGARELFVIISIKGDYIDVNPSMQAALGYAQDELTAMRFDDLVHPDDLKAVHEGFAAIVKGGAMTDLPLRIRRKDGQYRLIEWSAGISGEVVFASGRDVTERREREAALKRTEAALRQSQKLETIGQLTGGVAHDFNNLLMAIRSSLDLVRRRLGDDAEAKGYIDNAQEAAARGAGLTQRMLAFARKQDLRPDAVVLDDALRDLRGLLERSVGPGVEIGIEVAAGIPPVRVDRNQLEMAVLNLAVNARDAMGGSGRLTLTAARADDAAVADLPPGDYVALAVGDTGAGMDATTLAQALEPFFTTKGVGEGTGLGLSMVHGLAMQSGGTFVLESMPGQGTTATLILPVAEVPAAAPEPRAEPAAAGAGTGRRTILAVDDDALVLMGTVGLLEDMGHDVIKARSGAEALKLLGDRPEVDLILTDQAMPKMTGVELAGAIRRLRPDLPILLATGYADMPEGASGVISAKLDKPFSDIELTDALARLL</sequence>
<dbReference type="NCBIfam" id="TIGR00229">
    <property type="entry name" value="sensory_box"/>
    <property type="match status" value="2"/>
</dbReference>
<name>K2HDG3_9RHOB</name>
<dbReference type="InterPro" id="IPR036097">
    <property type="entry name" value="HisK_dim/P_sf"/>
</dbReference>
<evidence type="ECO:0000259" key="7">
    <source>
        <dbReference type="PROSITE" id="PS50112"/>
    </source>
</evidence>
<organism evidence="9 10">
    <name type="scientific">Oceaniovalibus guishaninsula JLT2003</name>
    <dbReference type="NCBI Taxonomy" id="1231392"/>
    <lineage>
        <taxon>Bacteria</taxon>
        <taxon>Pseudomonadati</taxon>
        <taxon>Pseudomonadota</taxon>
        <taxon>Alphaproteobacteria</taxon>
        <taxon>Rhodobacterales</taxon>
        <taxon>Roseobacteraceae</taxon>
        <taxon>Oceaniovalibus</taxon>
    </lineage>
</organism>
<dbReference type="SUPFAM" id="SSF55874">
    <property type="entry name" value="ATPase domain of HSP90 chaperone/DNA topoisomerase II/histidine kinase"/>
    <property type="match status" value="1"/>
</dbReference>
<feature type="domain" description="PAS" evidence="7">
    <location>
        <begin position="301"/>
        <end position="356"/>
    </location>
</feature>
<dbReference type="PRINTS" id="PR00344">
    <property type="entry name" value="BCTRLSENSOR"/>
</dbReference>
<dbReference type="CDD" id="cd00130">
    <property type="entry name" value="PAS"/>
    <property type="match status" value="2"/>
</dbReference>
<dbReference type="EC" id="2.7.13.3" evidence="2"/>
<dbReference type="PANTHER" id="PTHR43065:SF42">
    <property type="entry name" value="TWO-COMPONENT SENSOR PPRA"/>
    <property type="match status" value="1"/>
</dbReference>
<dbReference type="PROSITE" id="PS50112">
    <property type="entry name" value="PAS"/>
    <property type="match status" value="2"/>
</dbReference>
<comment type="catalytic activity">
    <reaction evidence="1">
        <text>ATP + protein L-histidine = ADP + protein N-phospho-L-histidine.</text>
        <dbReference type="EC" id="2.7.13.3"/>
    </reaction>
</comment>
<proteinExistence type="predicted"/>
<dbReference type="InterPro" id="IPR035965">
    <property type="entry name" value="PAS-like_dom_sf"/>
</dbReference>
<dbReference type="InterPro" id="IPR000014">
    <property type="entry name" value="PAS"/>
</dbReference>
<accession>K2HDG3</accession>
<dbReference type="InterPro" id="IPR005467">
    <property type="entry name" value="His_kinase_dom"/>
</dbReference>
<evidence type="ECO:0000256" key="2">
    <source>
        <dbReference type="ARBA" id="ARBA00012438"/>
    </source>
</evidence>
<dbReference type="PROSITE" id="PS50113">
    <property type="entry name" value="PAC"/>
    <property type="match status" value="1"/>
</dbReference>
<dbReference type="FunFam" id="3.30.450.20:FF:000099">
    <property type="entry name" value="Sensory box sensor histidine kinase"/>
    <property type="match status" value="1"/>
</dbReference>
<dbReference type="Gene3D" id="3.30.450.20">
    <property type="entry name" value="PAS domain"/>
    <property type="match status" value="2"/>
</dbReference>
<dbReference type="PROSITE" id="PS50109">
    <property type="entry name" value="HIS_KIN"/>
    <property type="match status" value="1"/>
</dbReference>
<evidence type="ECO:0000256" key="4">
    <source>
        <dbReference type="PROSITE-ProRule" id="PRU00169"/>
    </source>
</evidence>
<dbReference type="SMART" id="SM00086">
    <property type="entry name" value="PAC"/>
    <property type="match status" value="2"/>
</dbReference>
<dbReference type="SUPFAM" id="SSF47384">
    <property type="entry name" value="Homodimeric domain of signal transducing histidine kinase"/>
    <property type="match status" value="1"/>
</dbReference>
<dbReference type="InterPro" id="IPR036890">
    <property type="entry name" value="HATPase_C_sf"/>
</dbReference>
<dbReference type="PATRIC" id="fig|1231392.3.peg.1426"/>
<dbReference type="Pfam" id="PF00072">
    <property type="entry name" value="Response_reg"/>
    <property type="match status" value="1"/>
</dbReference>
<comment type="caution">
    <text evidence="9">The sequence shown here is derived from an EMBL/GenBank/DDBJ whole genome shotgun (WGS) entry which is preliminary data.</text>
</comment>
<dbReference type="STRING" id="1231392.OCGS_1420"/>
<keyword evidence="10" id="KW-1185">Reference proteome</keyword>
<dbReference type="SMART" id="SM00387">
    <property type="entry name" value="HATPase_c"/>
    <property type="match status" value="1"/>
</dbReference>
<feature type="domain" description="Response regulatory" evidence="6">
    <location>
        <begin position="666"/>
        <end position="778"/>
    </location>
</feature>
<dbReference type="PROSITE" id="PS50110">
    <property type="entry name" value="RESPONSE_REGULATORY"/>
    <property type="match status" value="1"/>
</dbReference>
<feature type="domain" description="PAS" evidence="7">
    <location>
        <begin position="159"/>
        <end position="229"/>
    </location>
</feature>
<evidence type="ECO:0000313" key="10">
    <source>
        <dbReference type="Proteomes" id="UP000006765"/>
    </source>
</evidence>
<dbReference type="eggNOG" id="COG4191">
    <property type="taxonomic scope" value="Bacteria"/>
</dbReference>
<dbReference type="SUPFAM" id="SSF52172">
    <property type="entry name" value="CheY-like"/>
    <property type="match status" value="1"/>
</dbReference>
<dbReference type="AlphaFoldDB" id="K2HDG3"/>
<dbReference type="InterPro" id="IPR000700">
    <property type="entry name" value="PAS-assoc_C"/>
</dbReference>
<dbReference type="Pfam" id="PF08447">
    <property type="entry name" value="PAS_3"/>
    <property type="match status" value="2"/>
</dbReference>
<dbReference type="InterPro" id="IPR004358">
    <property type="entry name" value="Sig_transdc_His_kin-like_C"/>
</dbReference>
<dbReference type="SUPFAM" id="SSF55785">
    <property type="entry name" value="PYP-like sensor domain (PAS domain)"/>
    <property type="match status" value="2"/>
</dbReference>
<dbReference type="InterPro" id="IPR003661">
    <property type="entry name" value="HisK_dim/P_dom"/>
</dbReference>